<dbReference type="InterPro" id="IPR001638">
    <property type="entry name" value="Solute-binding_3/MltF_N"/>
</dbReference>
<dbReference type="SUPFAM" id="SSF53850">
    <property type="entry name" value="Periplasmic binding protein-like II"/>
    <property type="match status" value="1"/>
</dbReference>
<dbReference type="InterPro" id="IPR023346">
    <property type="entry name" value="Lysozyme-like_dom_sf"/>
</dbReference>
<dbReference type="NCBIfam" id="NF008112">
    <property type="entry name" value="PRK10859.1"/>
    <property type="match status" value="1"/>
</dbReference>
<dbReference type="InterPro" id="IPR008258">
    <property type="entry name" value="Transglycosylase_SLT_dom_1"/>
</dbReference>
<dbReference type="Pfam" id="PF00497">
    <property type="entry name" value="SBP_bac_3"/>
    <property type="match status" value="1"/>
</dbReference>
<dbReference type="AlphaFoldDB" id="A0A3B1A5A1"/>
<keyword evidence="6" id="KW-0961">Cell wall biogenesis/degradation</keyword>
<dbReference type="GO" id="GO:0009253">
    <property type="term" value="P:peptidoglycan catabolic process"/>
    <property type="evidence" value="ECO:0007669"/>
    <property type="project" value="TreeGrafter"/>
</dbReference>
<dbReference type="CDD" id="cd01009">
    <property type="entry name" value="PBP2_YfhD_N"/>
    <property type="match status" value="1"/>
</dbReference>
<dbReference type="PANTHER" id="PTHR35936">
    <property type="entry name" value="MEMBRANE-BOUND LYTIC MUREIN TRANSGLYCOSYLASE F"/>
    <property type="match status" value="1"/>
</dbReference>
<dbReference type="Gene3D" id="3.40.190.10">
    <property type="entry name" value="Periplasmic binding protein-like II"/>
    <property type="match status" value="2"/>
</dbReference>
<dbReference type="Gene3D" id="1.10.530.10">
    <property type="match status" value="1"/>
</dbReference>
<accession>A0A3B1A5A1</accession>
<evidence type="ECO:0000256" key="3">
    <source>
        <dbReference type="ARBA" id="ARBA00023136"/>
    </source>
</evidence>
<keyword evidence="3" id="KW-0472">Membrane</keyword>
<protein>
    <submittedName>
        <fullName evidence="8">Membrane-bound lytic murein transglycosylase F</fullName>
    </submittedName>
</protein>
<dbReference type="SUPFAM" id="SSF53955">
    <property type="entry name" value="Lysozyme-like"/>
    <property type="match status" value="1"/>
</dbReference>
<keyword evidence="2" id="KW-0732">Signal</keyword>
<evidence type="ECO:0000256" key="5">
    <source>
        <dbReference type="ARBA" id="ARBA00023239"/>
    </source>
</evidence>
<dbReference type="EMBL" id="UOFT01000033">
    <property type="protein sequence ID" value="VAW93389.1"/>
    <property type="molecule type" value="Genomic_DNA"/>
</dbReference>
<evidence type="ECO:0000256" key="2">
    <source>
        <dbReference type="ARBA" id="ARBA00022729"/>
    </source>
</evidence>
<dbReference type="Pfam" id="PF01464">
    <property type="entry name" value="SLT"/>
    <property type="match status" value="1"/>
</dbReference>
<evidence type="ECO:0000256" key="1">
    <source>
        <dbReference type="ARBA" id="ARBA00004339"/>
    </source>
</evidence>
<dbReference type="GO" id="GO:0009279">
    <property type="term" value="C:cell outer membrane"/>
    <property type="evidence" value="ECO:0007669"/>
    <property type="project" value="UniProtKB-SubCell"/>
</dbReference>
<keyword evidence="4" id="KW-0998">Cell outer membrane</keyword>
<evidence type="ECO:0000259" key="7">
    <source>
        <dbReference type="SMART" id="SM00062"/>
    </source>
</evidence>
<sequence>MHSRIFAGVIGLAILFSVVLNACTPQKNLLEQVMSTGELRALTRNAATTFYEGPHGPTGMEYDLLQRFATSLNVKLTLITSDDLKDILDQVEDGDAHVAAAGLTVTEERKQQVLFAPAYQSITQQLVYNRKNKRPRSLVDLQAGKIEVIANSSHVERLTEIKQTWQNLSWDENSTAGASELVNMVAEKAIDFTIVDSNEFSINRRYHPQLSVAFDISEPQQLAWAFSNREDRSLYNKAVTFFNDLKTSGELDNLIERYYGHINRYDYAGTYTYMYHVSKRLPKYQVMLSDAAQANNIDWRLLAATAYQESHWNPRAKSPTGVRGMMMLTKATARQLGVIVRTDPEESINGGAKYLRSLINRLPDEIIEPDRTWLALASYNVGYGHVKDAQLITEQLGGNPYKWDDVKKSLPLLRQKKWYKTTRYGYARGLEPVKYVENIRSYYDILRWQIDKGLNDDVPESILAYSSPIL</sequence>
<organism evidence="8">
    <name type="scientific">hydrothermal vent metagenome</name>
    <dbReference type="NCBI Taxonomy" id="652676"/>
    <lineage>
        <taxon>unclassified sequences</taxon>
        <taxon>metagenomes</taxon>
        <taxon>ecological metagenomes</taxon>
    </lineage>
</organism>
<evidence type="ECO:0000256" key="6">
    <source>
        <dbReference type="ARBA" id="ARBA00023316"/>
    </source>
</evidence>
<feature type="domain" description="Solute-binding protein family 3/N-terminal" evidence="7">
    <location>
        <begin position="38"/>
        <end position="262"/>
    </location>
</feature>
<proteinExistence type="inferred from homology"/>
<keyword evidence="5" id="KW-0456">Lyase</keyword>
<dbReference type="CDD" id="cd13403">
    <property type="entry name" value="MLTF-like"/>
    <property type="match status" value="1"/>
</dbReference>
<evidence type="ECO:0000313" key="8">
    <source>
        <dbReference type="EMBL" id="VAW93389.1"/>
    </source>
</evidence>
<dbReference type="PANTHER" id="PTHR35936:SF32">
    <property type="entry name" value="MEMBRANE-BOUND LYTIC MUREIN TRANSGLYCOSYLASE F"/>
    <property type="match status" value="1"/>
</dbReference>
<dbReference type="InterPro" id="IPR023703">
    <property type="entry name" value="MltF"/>
</dbReference>
<dbReference type="GO" id="GO:0071555">
    <property type="term" value="P:cell wall organization"/>
    <property type="evidence" value="ECO:0007669"/>
    <property type="project" value="UniProtKB-KW"/>
</dbReference>
<evidence type="ECO:0000256" key="4">
    <source>
        <dbReference type="ARBA" id="ARBA00023237"/>
    </source>
</evidence>
<name>A0A3B1A5A1_9ZZZZ</name>
<gene>
    <name evidence="8" type="ORF">MNBD_GAMMA23-2043</name>
</gene>
<dbReference type="SMART" id="SM00062">
    <property type="entry name" value="PBPb"/>
    <property type="match status" value="1"/>
</dbReference>
<dbReference type="HAMAP" id="MF_02016">
    <property type="entry name" value="MltF"/>
    <property type="match status" value="1"/>
</dbReference>
<reference evidence="8" key="1">
    <citation type="submission" date="2018-06" db="EMBL/GenBank/DDBJ databases">
        <authorList>
            <person name="Zhirakovskaya E."/>
        </authorList>
    </citation>
    <scope>NUCLEOTIDE SEQUENCE</scope>
</reference>
<dbReference type="GO" id="GO:0008933">
    <property type="term" value="F:peptidoglycan lytic transglycosylase activity"/>
    <property type="evidence" value="ECO:0007669"/>
    <property type="project" value="TreeGrafter"/>
</dbReference>
<comment type="subcellular location">
    <subcellularLocation>
        <location evidence="1">Cell outer membrane</location>
        <topology evidence="1">Peripheral membrane protein</topology>
    </subcellularLocation>
</comment>